<dbReference type="AlphaFoldDB" id="A0A2U1SSU0"/>
<dbReference type="Proteomes" id="UP000245137">
    <property type="component" value="Unassembled WGS sequence"/>
</dbReference>
<comment type="caution">
    <text evidence="1">The sequence shown here is derived from an EMBL/GenBank/DDBJ whole genome shotgun (WGS) entry which is preliminary data.</text>
</comment>
<sequence length="103" mass="11680">MTPQNIAEFAHRLGFELPLVGFMAENDFFSRSDLKEASVTAEDVVKFAVAMHADMRDMRFPPGCESVRERMSFYLCDTFGTDLDKWARAVLAKAREELQQVAA</sequence>
<dbReference type="EMBL" id="PUIV01000006">
    <property type="protein sequence ID" value="PWB94688.1"/>
    <property type="molecule type" value="Genomic_DNA"/>
</dbReference>
<evidence type="ECO:0000313" key="1">
    <source>
        <dbReference type="EMBL" id="PWB94688.1"/>
    </source>
</evidence>
<reference evidence="1 2" key="1">
    <citation type="journal article" date="2018" name="Appl. Microbiol. Biotechnol.">
        <title>Co-cultivation of the strictly anaerobic methanogen Methanosarcina barkeri with aerobic methanotrophs in an oxygen-limited membrane bioreactor.</title>
        <authorList>
            <person name="In 't Zandt M.H."/>
            <person name="van den Bosch T.J.M."/>
            <person name="Rijkers R."/>
            <person name="van Kessel M.A.H.J."/>
            <person name="Jetten M.S.M."/>
            <person name="Welte C.U."/>
        </authorList>
    </citation>
    <scope>NUCLEOTIDE SEQUENCE [LARGE SCALE GENOMIC DNA]</scope>
    <source>
        <strain evidence="1 2">DSM 17706</strain>
    </source>
</reference>
<proteinExistence type="predicted"/>
<accession>A0A2U1SSU0</accession>
<keyword evidence="2" id="KW-1185">Reference proteome</keyword>
<dbReference type="RefSeq" id="WP_108916441.1">
    <property type="nucleotide sequence ID" value="NZ_BGJY01000018.1"/>
</dbReference>
<gene>
    <name evidence="1" type="ORF">C5689_06385</name>
</gene>
<evidence type="ECO:0000313" key="2">
    <source>
        <dbReference type="Proteomes" id="UP000245137"/>
    </source>
</evidence>
<organism evidence="1 2">
    <name type="scientific">Methylosinus sporium</name>
    <dbReference type="NCBI Taxonomy" id="428"/>
    <lineage>
        <taxon>Bacteria</taxon>
        <taxon>Pseudomonadati</taxon>
        <taxon>Pseudomonadota</taxon>
        <taxon>Alphaproteobacteria</taxon>
        <taxon>Hyphomicrobiales</taxon>
        <taxon>Methylocystaceae</taxon>
        <taxon>Methylosinus</taxon>
    </lineage>
</organism>
<name>A0A2U1SSU0_METSR</name>
<protein>
    <submittedName>
        <fullName evidence="1">Uncharacterized protein</fullName>
    </submittedName>
</protein>